<sequence length="47" mass="5636">MLKLLHLRWYVFALSYASDSHLNFLLKKNLLFCFSSTLKPPFKAWVF</sequence>
<evidence type="ECO:0000313" key="1">
    <source>
        <dbReference type="EMBL" id="MBX45170.1"/>
    </source>
</evidence>
<protein>
    <submittedName>
        <fullName evidence="1">Uncharacterized protein</fullName>
    </submittedName>
</protein>
<accession>A0A2P2NRZ0</accession>
<dbReference type="EMBL" id="GGEC01064686">
    <property type="protein sequence ID" value="MBX45170.1"/>
    <property type="molecule type" value="Transcribed_RNA"/>
</dbReference>
<dbReference type="AlphaFoldDB" id="A0A2P2NRZ0"/>
<reference evidence="1" key="1">
    <citation type="submission" date="2018-02" db="EMBL/GenBank/DDBJ databases">
        <title>Rhizophora mucronata_Transcriptome.</title>
        <authorList>
            <person name="Meera S.P."/>
            <person name="Sreeshan A."/>
            <person name="Augustine A."/>
        </authorList>
    </citation>
    <scope>NUCLEOTIDE SEQUENCE</scope>
    <source>
        <tissue evidence="1">Leaf</tissue>
    </source>
</reference>
<organism evidence="1">
    <name type="scientific">Rhizophora mucronata</name>
    <name type="common">Asiatic mangrove</name>
    <dbReference type="NCBI Taxonomy" id="61149"/>
    <lineage>
        <taxon>Eukaryota</taxon>
        <taxon>Viridiplantae</taxon>
        <taxon>Streptophyta</taxon>
        <taxon>Embryophyta</taxon>
        <taxon>Tracheophyta</taxon>
        <taxon>Spermatophyta</taxon>
        <taxon>Magnoliopsida</taxon>
        <taxon>eudicotyledons</taxon>
        <taxon>Gunneridae</taxon>
        <taxon>Pentapetalae</taxon>
        <taxon>rosids</taxon>
        <taxon>fabids</taxon>
        <taxon>Malpighiales</taxon>
        <taxon>Rhizophoraceae</taxon>
        <taxon>Rhizophora</taxon>
    </lineage>
</organism>
<name>A0A2P2NRZ0_RHIMU</name>
<proteinExistence type="predicted"/>